<sequence length="225" mass="25747">MSRAVGRRYGGRPRTRKPRRRVVRRRAALLKFRRRSRRKFNVHWFTWKGASSNITLPDPSTIQSFDLGGFQLPVDLASLTPLYTHFRIKKLRLVFTPQYNVNQLPATGEDPTYAPECFTTPWYFTAPPDITAIKTSPNCRYHRWNRGFRCTLYPKVAHLYTDATAAAPPVLANCGYQLKSPGWMRCTPENIGRLLGSILIGSGDGVNAFQVYHVVPYITFAVRKI</sequence>
<dbReference type="EMBL" id="MW182727">
    <property type="protein sequence ID" value="QTD95697.1"/>
    <property type="molecule type" value="Genomic_DNA"/>
</dbReference>
<keyword evidence="14" id="KW-1160">Virus entry into host cell</keyword>
<evidence type="ECO:0000256" key="8">
    <source>
        <dbReference type="ARBA" id="ARBA00022581"/>
    </source>
</evidence>
<keyword evidence="13" id="KW-0238">DNA-binding</keyword>
<evidence type="ECO:0000256" key="5">
    <source>
        <dbReference type="ARBA" id="ARBA00022524"/>
    </source>
</evidence>
<comment type="subunit">
    <text evidence="15">Homomultimer. Assembles in the nucleus, presumably in an immature form, then migrates to the cytoplasm once assembled as mature virion. Interacts with Rep; this interaction relocates Rep into the nucleus.</text>
</comment>
<evidence type="ECO:0000256" key="14">
    <source>
        <dbReference type="ARBA" id="ARBA00023296"/>
    </source>
</evidence>
<evidence type="ECO:0000256" key="7">
    <source>
        <dbReference type="ARBA" id="ARBA00022562"/>
    </source>
</evidence>
<feature type="region of interest" description="Disordered" evidence="16">
    <location>
        <begin position="1"/>
        <end position="20"/>
    </location>
</feature>
<dbReference type="GO" id="GO:0003677">
    <property type="term" value="F:DNA binding"/>
    <property type="evidence" value="ECO:0007669"/>
    <property type="project" value="UniProtKB-KW"/>
</dbReference>
<dbReference type="GO" id="GO:0019062">
    <property type="term" value="P:virion attachment to host cell"/>
    <property type="evidence" value="ECO:0007669"/>
    <property type="project" value="UniProtKB-KW"/>
</dbReference>
<reference evidence="17" key="1">
    <citation type="submission" date="2020-10" db="EMBL/GenBank/DDBJ databases">
        <title>Cress DNA virus dark matter in the feces of wild birds.</title>
        <authorList>
            <person name="Yang S."/>
            <person name="Zhang W."/>
        </authorList>
    </citation>
    <scope>NUCLEOTIDE SEQUENCE</scope>
    <source>
        <strain evidence="17">Cra70cir15</strain>
    </source>
</reference>
<evidence type="ECO:0000256" key="10">
    <source>
        <dbReference type="ARBA" id="ARBA00022804"/>
    </source>
</evidence>
<evidence type="ECO:0000256" key="15">
    <source>
        <dbReference type="ARBA" id="ARBA00046863"/>
    </source>
</evidence>
<evidence type="ECO:0000256" key="13">
    <source>
        <dbReference type="ARBA" id="ARBA00023125"/>
    </source>
</evidence>
<evidence type="ECO:0000256" key="4">
    <source>
        <dbReference type="ARBA" id="ARBA00022431"/>
    </source>
</evidence>
<keyword evidence="7" id="KW-1048">Host nucleus</keyword>
<dbReference type="GO" id="GO:0039615">
    <property type="term" value="C:T=1 icosahedral viral capsid"/>
    <property type="evidence" value="ECO:0007669"/>
    <property type="project" value="UniProtKB-KW"/>
</dbReference>
<keyword evidence="8" id="KW-0945">Host-virus interaction</keyword>
<dbReference type="Pfam" id="PF02443">
    <property type="entry name" value="Circo_capsid"/>
    <property type="match status" value="1"/>
</dbReference>
<evidence type="ECO:0000256" key="1">
    <source>
        <dbReference type="ARBA" id="ARBA00004147"/>
    </source>
</evidence>
<keyword evidence="12" id="KW-1164">Virus endocytosis by host</keyword>
<proteinExistence type="inferred from homology"/>
<keyword evidence="4" id="KW-1140">T=1 icosahedral capsid protein</keyword>
<keyword evidence="10" id="KW-1161">Viral attachment to host cell</keyword>
<evidence type="ECO:0000313" key="17">
    <source>
        <dbReference type="EMBL" id="QTD95697.1"/>
    </source>
</evidence>
<evidence type="ECO:0000256" key="3">
    <source>
        <dbReference type="ARBA" id="ARBA00010301"/>
    </source>
</evidence>
<dbReference type="GO" id="GO:0075732">
    <property type="term" value="P:viral penetration into host nucleus"/>
    <property type="evidence" value="ECO:0007669"/>
    <property type="project" value="UniProtKB-KW"/>
</dbReference>
<comment type="subcellular location">
    <subcellularLocation>
        <location evidence="1">Host nucleus</location>
    </subcellularLocation>
    <subcellularLocation>
        <location evidence="2">Virion</location>
    </subcellularLocation>
</comment>
<dbReference type="GO" id="GO:0042025">
    <property type="term" value="C:host cell nucleus"/>
    <property type="evidence" value="ECO:0007669"/>
    <property type="project" value="UniProtKB-SubCell"/>
</dbReference>
<dbReference type="GO" id="GO:0043657">
    <property type="term" value="C:host cell"/>
    <property type="evidence" value="ECO:0007669"/>
    <property type="project" value="GOC"/>
</dbReference>
<dbReference type="GO" id="GO:0019069">
    <property type="term" value="P:viral capsid assembly"/>
    <property type="evidence" value="ECO:0007669"/>
    <property type="project" value="InterPro"/>
</dbReference>
<dbReference type="InterPro" id="IPR003383">
    <property type="entry name" value="Circovirus_capsid"/>
</dbReference>
<name>A0A8A4WRK1_9CIRC</name>
<evidence type="ECO:0000256" key="11">
    <source>
        <dbReference type="ARBA" id="ARBA00022844"/>
    </source>
</evidence>
<evidence type="ECO:0000256" key="16">
    <source>
        <dbReference type="SAM" id="MobiDB-lite"/>
    </source>
</evidence>
<keyword evidence="9" id="KW-1162">Viral penetration into host cytoplasm</keyword>
<protein>
    <submittedName>
        <fullName evidence="17">Capsid protein</fullName>
    </submittedName>
</protein>
<evidence type="ECO:0000256" key="2">
    <source>
        <dbReference type="ARBA" id="ARBA00004328"/>
    </source>
</evidence>
<evidence type="ECO:0000256" key="9">
    <source>
        <dbReference type="ARBA" id="ARBA00022595"/>
    </source>
</evidence>
<evidence type="ECO:0000256" key="12">
    <source>
        <dbReference type="ARBA" id="ARBA00022890"/>
    </source>
</evidence>
<keyword evidence="5" id="KW-1163">Viral penetration into host nucleus</keyword>
<dbReference type="GO" id="GO:0075509">
    <property type="term" value="P:endocytosis involved in viral entry into host cell"/>
    <property type="evidence" value="ECO:0007669"/>
    <property type="project" value="UniProtKB-KW"/>
</dbReference>
<organism evidence="17">
    <name type="scientific">Grus japonensis Circoviridae sp</name>
    <dbReference type="NCBI Taxonomy" id="2815001"/>
    <lineage>
        <taxon>Viruses</taxon>
        <taxon>Monodnaviria</taxon>
        <taxon>Shotokuvirae</taxon>
        <taxon>Cressdnaviricota</taxon>
        <taxon>Arfiviricetes</taxon>
        <taxon>Cirlivirales</taxon>
        <taxon>Circoviridae</taxon>
    </lineage>
</organism>
<comment type="similarity">
    <text evidence="3">Belongs to the circoviridae capsid protein family.</text>
</comment>
<evidence type="ECO:0000256" key="6">
    <source>
        <dbReference type="ARBA" id="ARBA00022561"/>
    </source>
</evidence>
<keyword evidence="6" id="KW-0167">Capsid protein</keyword>
<accession>A0A8A4WRK1</accession>
<keyword evidence="11" id="KW-0946">Virion</keyword>